<dbReference type="EMBL" id="UGTH01000001">
    <property type="protein sequence ID" value="SUB74418.1"/>
    <property type="molecule type" value="Genomic_DNA"/>
</dbReference>
<dbReference type="Proteomes" id="UP000254777">
    <property type="component" value="Unassembled WGS sequence"/>
</dbReference>
<gene>
    <name evidence="1" type="ORF">NCTC11088_00149</name>
</gene>
<dbReference type="RefSeq" id="WP_004822543.1">
    <property type="nucleotide sequence ID" value="NZ_UGTH01000001.1"/>
</dbReference>
<evidence type="ECO:0000313" key="1">
    <source>
        <dbReference type="EMBL" id="SUB74418.1"/>
    </source>
</evidence>
<name>A0A379D8V9_9FIRM</name>
<dbReference type="AlphaFoldDB" id="A0A379D8V9"/>
<proteinExistence type="predicted"/>
<evidence type="ECO:0000313" key="2">
    <source>
        <dbReference type="Proteomes" id="UP000254777"/>
    </source>
</evidence>
<reference evidence="1 2" key="1">
    <citation type="submission" date="2018-06" db="EMBL/GenBank/DDBJ databases">
        <authorList>
            <consortium name="Pathogen Informatics"/>
            <person name="Doyle S."/>
        </authorList>
    </citation>
    <scope>NUCLEOTIDE SEQUENCE [LARGE SCALE GENOMIC DNA]</scope>
    <source>
        <strain evidence="1 2">NCTC11088</strain>
    </source>
</reference>
<accession>A0A379D8V9</accession>
<protein>
    <submittedName>
        <fullName evidence="1">Uncharacterized protein</fullName>
    </submittedName>
</protein>
<sequence>MLRYDYPYNGKRYLANLNTGEIHDLLNEKPQCQINEIINFKMADTYTEALVTLGFHTSYLKPNGCHYCLPSEDKG</sequence>
<organism evidence="1 2">
    <name type="scientific">Peptoniphilus indolicus</name>
    <dbReference type="NCBI Taxonomy" id="33030"/>
    <lineage>
        <taxon>Bacteria</taxon>
        <taxon>Bacillati</taxon>
        <taxon>Bacillota</taxon>
        <taxon>Tissierellia</taxon>
        <taxon>Tissierellales</taxon>
        <taxon>Peptoniphilaceae</taxon>
        <taxon>Peptoniphilus</taxon>
    </lineage>
</organism>